<dbReference type="InterPro" id="IPR058240">
    <property type="entry name" value="rSAM_sf"/>
</dbReference>
<dbReference type="PANTHER" id="PTHR11918">
    <property type="entry name" value="RADICAL SAM PROTEINS"/>
    <property type="match status" value="1"/>
</dbReference>
<dbReference type="InterPro" id="IPR005839">
    <property type="entry name" value="Methylthiotransferase"/>
</dbReference>
<dbReference type="SFLD" id="SFLDS00029">
    <property type="entry name" value="Radical_SAM"/>
    <property type="match status" value="1"/>
</dbReference>
<feature type="domain" description="Radical SAM core" evidence="9">
    <location>
        <begin position="182"/>
        <end position="421"/>
    </location>
</feature>
<organism evidence="10 11">
    <name type="scientific">Paracidobacterium acidisoli</name>
    <dbReference type="NCBI Taxonomy" id="2303751"/>
    <lineage>
        <taxon>Bacteria</taxon>
        <taxon>Pseudomonadati</taxon>
        <taxon>Acidobacteriota</taxon>
        <taxon>Terriglobia</taxon>
        <taxon>Terriglobales</taxon>
        <taxon>Acidobacteriaceae</taxon>
        <taxon>Paracidobacterium</taxon>
    </lineage>
</organism>
<protein>
    <submittedName>
        <fullName evidence="10">MiaB/RimO family radical SAM methylthiotransferase</fullName>
        <ecNumber evidence="10">2.8.4.-</ecNumber>
    </submittedName>
</protein>
<comment type="caution">
    <text evidence="10">The sequence shown here is derived from an EMBL/GenBank/DDBJ whole genome shotgun (WGS) entry which is preliminary data.</text>
</comment>
<keyword evidence="5" id="KW-0479">Metal-binding</keyword>
<dbReference type="SMART" id="SM00729">
    <property type="entry name" value="Elp3"/>
    <property type="match status" value="1"/>
</dbReference>
<dbReference type="InterPro" id="IPR013848">
    <property type="entry name" value="Methylthiotransferase_N"/>
</dbReference>
<evidence type="ECO:0000256" key="5">
    <source>
        <dbReference type="ARBA" id="ARBA00022723"/>
    </source>
</evidence>
<evidence type="ECO:0000256" key="7">
    <source>
        <dbReference type="ARBA" id="ARBA00023014"/>
    </source>
</evidence>
<dbReference type="SFLD" id="SFLDG01082">
    <property type="entry name" value="B12-binding_domain_containing"/>
    <property type="match status" value="1"/>
</dbReference>
<keyword evidence="3 10" id="KW-0808">Transferase</keyword>
<evidence type="ECO:0000256" key="1">
    <source>
        <dbReference type="ARBA" id="ARBA00001966"/>
    </source>
</evidence>
<dbReference type="EMBL" id="QVQT01000004">
    <property type="protein sequence ID" value="RFU16512.1"/>
    <property type="molecule type" value="Genomic_DNA"/>
</dbReference>
<dbReference type="GO" id="GO:0046872">
    <property type="term" value="F:metal ion binding"/>
    <property type="evidence" value="ECO:0007669"/>
    <property type="project" value="UniProtKB-KW"/>
</dbReference>
<dbReference type="Gene3D" id="3.40.50.12160">
    <property type="entry name" value="Methylthiotransferase, N-terminal domain"/>
    <property type="match status" value="1"/>
</dbReference>
<dbReference type="PROSITE" id="PS51449">
    <property type="entry name" value="MTTASE_N"/>
    <property type="match status" value="1"/>
</dbReference>
<keyword evidence="11" id="KW-1185">Reference proteome</keyword>
<dbReference type="InterPro" id="IPR038135">
    <property type="entry name" value="Methylthiotransferase_N_sf"/>
</dbReference>
<dbReference type="InterPro" id="IPR006638">
    <property type="entry name" value="Elp3/MiaA/NifB-like_rSAM"/>
</dbReference>
<evidence type="ECO:0000256" key="2">
    <source>
        <dbReference type="ARBA" id="ARBA00022485"/>
    </source>
</evidence>
<dbReference type="Pfam" id="PF04055">
    <property type="entry name" value="Radical_SAM"/>
    <property type="match status" value="1"/>
</dbReference>
<dbReference type="Proteomes" id="UP000264702">
    <property type="component" value="Unassembled WGS sequence"/>
</dbReference>
<dbReference type="GO" id="GO:0035598">
    <property type="term" value="F:tRNA (N(6)-L-threonylcarbamoyladenosine(37)-C(2))-methylthiotransferase activity"/>
    <property type="evidence" value="ECO:0007669"/>
    <property type="project" value="TreeGrafter"/>
</dbReference>
<keyword evidence="6" id="KW-0408">Iron</keyword>
<dbReference type="NCBIfam" id="TIGR00089">
    <property type="entry name" value="MiaB/RimO family radical SAM methylthiotransferase"/>
    <property type="match status" value="1"/>
</dbReference>
<evidence type="ECO:0000259" key="8">
    <source>
        <dbReference type="PROSITE" id="PS51449"/>
    </source>
</evidence>
<dbReference type="InterPro" id="IPR007197">
    <property type="entry name" value="rSAM"/>
</dbReference>
<dbReference type="AlphaFoldDB" id="A0A372INI5"/>
<dbReference type="Pfam" id="PF00919">
    <property type="entry name" value="UPF0004"/>
    <property type="match status" value="1"/>
</dbReference>
<dbReference type="GO" id="GO:0051539">
    <property type="term" value="F:4 iron, 4 sulfur cluster binding"/>
    <property type="evidence" value="ECO:0007669"/>
    <property type="project" value="UniProtKB-KW"/>
</dbReference>
<gene>
    <name evidence="10" type="ORF">D0Y96_11360</name>
</gene>
<dbReference type="InterPro" id="IPR023404">
    <property type="entry name" value="rSAM_horseshoe"/>
</dbReference>
<dbReference type="CDD" id="cd01335">
    <property type="entry name" value="Radical_SAM"/>
    <property type="match status" value="1"/>
</dbReference>
<dbReference type="OrthoDB" id="9805215at2"/>
<sequence>MLRLAADKRITSAGELPDPEPVCPGPVARLDNVAEYHVENFGCRASRSDGEAIAATLRLRGLEPAANMAGADVFILNTCSVTEEADRSARAFLRRIRRENPAARVVVTGCYAQRSAAEVAALAGVDAVVGNSHKAFVAETALGLLSNADMAGFVPLQRLTAAIQVDESFAHSELAALPFAADARQTRPNLKAQDGCDNRCSFCIIPTTRGPGRSVGLEQCVEDTRRFVKAGGRELVLSGINLGRWGRDLQPPHRFEDLVAALLEQCGLPRLRLSSVEPMDWTAGLLELFREYAAGEHPRLARHAHLPLQSGSDAILRRMHRRYRPWHYAERLAQIREIMPQAAIGADVMVGFPGETDELFAESYRFIEAQPFTYLHLFPFSARPGTLAWELHREKPVPAMAVKERMAALRGLMERKSLTFRKGFAGQRLSAVTLQPDEGRDGTPALTDNFLKVMLDDEMAANALIHVEVTAVTEAGLRGVAEAVPVS</sequence>
<dbReference type="EC" id="2.8.4.-" evidence="10"/>
<keyword evidence="4" id="KW-0949">S-adenosyl-L-methionine</keyword>
<accession>A0A372INI5</accession>
<feature type="domain" description="MTTase N-terminal" evidence="8">
    <location>
        <begin position="34"/>
        <end position="146"/>
    </location>
</feature>
<keyword evidence="7" id="KW-0411">Iron-sulfur</keyword>
<evidence type="ECO:0000256" key="3">
    <source>
        <dbReference type="ARBA" id="ARBA00022679"/>
    </source>
</evidence>
<name>A0A372INI5_9BACT</name>
<evidence type="ECO:0000256" key="4">
    <source>
        <dbReference type="ARBA" id="ARBA00022691"/>
    </source>
</evidence>
<evidence type="ECO:0000259" key="9">
    <source>
        <dbReference type="PROSITE" id="PS51918"/>
    </source>
</evidence>
<dbReference type="PANTHER" id="PTHR11918:SF45">
    <property type="entry name" value="THREONYLCARBAMOYLADENOSINE TRNA METHYLTHIOTRANSFERASE"/>
    <property type="match status" value="1"/>
</dbReference>
<evidence type="ECO:0000313" key="10">
    <source>
        <dbReference type="EMBL" id="RFU16512.1"/>
    </source>
</evidence>
<evidence type="ECO:0000256" key="6">
    <source>
        <dbReference type="ARBA" id="ARBA00023004"/>
    </source>
</evidence>
<dbReference type="PROSITE" id="PS51918">
    <property type="entry name" value="RADICAL_SAM"/>
    <property type="match status" value="1"/>
</dbReference>
<dbReference type="SUPFAM" id="SSF102114">
    <property type="entry name" value="Radical SAM enzymes"/>
    <property type="match status" value="1"/>
</dbReference>
<comment type="cofactor">
    <cofactor evidence="1">
        <name>[4Fe-4S] cluster</name>
        <dbReference type="ChEBI" id="CHEBI:49883"/>
    </cofactor>
</comment>
<keyword evidence="2" id="KW-0004">4Fe-4S</keyword>
<evidence type="ECO:0000313" key="11">
    <source>
        <dbReference type="Proteomes" id="UP000264702"/>
    </source>
</evidence>
<proteinExistence type="predicted"/>
<dbReference type="Gene3D" id="3.80.30.20">
    <property type="entry name" value="tm_1862 like domain"/>
    <property type="match status" value="1"/>
</dbReference>
<reference evidence="10 11" key="1">
    <citation type="submission" date="2018-08" db="EMBL/GenBank/DDBJ databases">
        <title>Acidipila sp. 4G-K13, an acidobacterium isolated from forest soil.</title>
        <authorList>
            <person name="Gao Z.-H."/>
            <person name="Qiu L.-H."/>
        </authorList>
    </citation>
    <scope>NUCLEOTIDE SEQUENCE [LARGE SCALE GENOMIC DNA]</scope>
    <source>
        <strain evidence="10 11">4G-K13</strain>
    </source>
</reference>